<dbReference type="Proteomes" id="UP000324748">
    <property type="component" value="Unassembled WGS sequence"/>
</dbReference>
<sequence length="216" mass="24049">MPGSYGTAANPWRAGLHAGLHSVDWRAGPHANFLWRAGVHTNPHLACGLACARGAGVRLSTPIRLFAIAAAFQASSDGQFLFHYQERHARSPLPPRSSEYSGSGSASSPIRVDTPPPAEPCYVYPPHPNPDVKLTPEERGPIWAEVVQEDAVLNARRHIKTFFRSYFELLDGDVLNHPRRSGGYRRLARCRLYENVMEELDRVLETVDQVQMTVIE</sequence>
<evidence type="ECO:0000256" key="1">
    <source>
        <dbReference type="SAM" id="MobiDB-lite"/>
    </source>
</evidence>
<name>A0A5B0QN64_PUCGR</name>
<organism evidence="2 3">
    <name type="scientific">Puccinia graminis f. sp. tritici</name>
    <dbReference type="NCBI Taxonomy" id="56615"/>
    <lineage>
        <taxon>Eukaryota</taxon>
        <taxon>Fungi</taxon>
        <taxon>Dikarya</taxon>
        <taxon>Basidiomycota</taxon>
        <taxon>Pucciniomycotina</taxon>
        <taxon>Pucciniomycetes</taxon>
        <taxon>Pucciniales</taxon>
        <taxon>Pucciniaceae</taxon>
        <taxon>Puccinia</taxon>
    </lineage>
</organism>
<gene>
    <name evidence="2" type="ORF">PGT21_010105</name>
</gene>
<protein>
    <submittedName>
        <fullName evidence="2">Uncharacterized protein</fullName>
    </submittedName>
</protein>
<dbReference type="EMBL" id="VSWC01000014">
    <property type="protein sequence ID" value="KAA1114465.1"/>
    <property type="molecule type" value="Genomic_DNA"/>
</dbReference>
<proteinExistence type="predicted"/>
<reference evidence="2 3" key="1">
    <citation type="submission" date="2019-05" db="EMBL/GenBank/DDBJ databases">
        <title>Emergence of the Ug99 lineage of the wheat stem rust pathogen through somatic hybridization.</title>
        <authorList>
            <person name="Li F."/>
            <person name="Upadhyaya N.M."/>
            <person name="Sperschneider J."/>
            <person name="Matny O."/>
            <person name="Nguyen-Phuc H."/>
            <person name="Mago R."/>
            <person name="Raley C."/>
            <person name="Miller M.E."/>
            <person name="Silverstein K.A.T."/>
            <person name="Henningsen E."/>
            <person name="Hirsch C.D."/>
            <person name="Visser B."/>
            <person name="Pretorius Z.A."/>
            <person name="Steffenson B.J."/>
            <person name="Schwessinger B."/>
            <person name="Dodds P.N."/>
            <person name="Figueroa M."/>
        </authorList>
    </citation>
    <scope>NUCLEOTIDE SEQUENCE [LARGE SCALE GENOMIC DNA]</scope>
    <source>
        <strain evidence="2">21-0</strain>
    </source>
</reference>
<evidence type="ECO:0000313" key="2">
    <source>
        <dbReference type="EMBL" id="KAA1114465.1"/>
    </source>
</evidence>
<dbReference type="AlphaFoldDB" id="A0A5B0QN64"/>
<evidence type="ECO:0000313" key="3">
    <source>
        <dbReference type="Proteomes" id="UP000324748"/>
    </source>
</evidence>
<accession>A0A5B0QN64</accession>
<comment type="caution">
    <text evidence="2">The sequence shown here is derived from an EMBL/GenBank/DDBJ whole genome shotgun (WGS) entry which is preliminary data.</text>
</comment>
<feature type="region of interest" description="Disordered" evidence="1">
    <location>
        <begin position="90"/>
        <end position="112"/>
    </location>
</feature>
<keyword evidence="3" id="KW-1185">Reference proteome</keyword>
<feature type="compositionally biased region" description="Low complexity" evidence="1">
    <location>
        <begin position="97"/>
        <end position="108"/>
    </location>
</feature>